<name>A0AAQ3XH93_PASNO</name>
<gene>
    <name evidence="1" type="ORF">U9M48_042100</name>
</gene>
<accession>A0AAQ3XH93</accession>
<proteinExistence type="predicted"/>
<dbReference type="Proteomes" id="UP001341281">
    <property type="component" value="Chromosome 10"/>
</dbReference>
<evidence type="ECO:0000313" key="1">
    <source>
        <dbReference type="EMBL" id="WVZ96462.1"/>
    </source>
</evidence>
<sequence length="66" mass="7204">MVSRLLFGMYSYTSSFSSCSKQTPMSLTSLATKTSSVLSSVNPCVEPSESLFTAISWPSERIPCTR</sequence>
<protein>
    <submittedName>
        <fullName evidence="1">Uncharacterized protein</fullName>
    </submittedName>
</protein>
<evidence type="ECO:0000313" key="2">
    <source>
        <dbReference type="Proteomes" id="UP001341281"/>
    </source>
</evidence>
<dbReference type="EMBL" id="CP144754">
    <property type="protein sequence ID" value="WVZ96462.1"/>
    <property type="molecule type" value="Genomic_DNA"/>
</dbReference>
<keyword evidence="2" id="KW-1185">Reference proteome</keyword>
<reference evidence="1 2" key="1">
    <citation type="submission" date="2024-02" db="EMBL/GenBank/DDBJ databases">
        <title>High-quality chromosome-scale genome assembly of Pensacola bahiagrass (Paspalum notatum Flugge var. saurae).</title>
        <authorList>
            <person name="Vega J.M."/>
            <person name="Podio M."/>
            <person name="Orjuela J."/>
            <person name="Siena L.A."/>
            <person name="Pessino S.C."/>
            <person name="Combes M.C."/>
            <person name="Mariac C."/>
            <person name="Albertini E."/>
            <person name="Pupilli F."/>
            <person name="Ortiz J.P.A."/>
            <person name="Leblanc O."/>
        </authorList>
    </citation>
    <scope>NUCLEOTIDE SEQUENCE [LARGE SCALE GENOMIC DNA]</scope>
    <source>
        <strain evidence="1">R1</strain>
        <tissue evidence="1">Leaf</tissue>
    </source>
</reference>
<dbReference type="PROSITE" id="PS51257">
    <property type="entry name" value="PROKAR_LIPOPROTEIN"/>
    <property type="match status" value="1"/>
</dbReference>
<dbReference type="AlphaFoldDB" id="A0AAQ3XH93"/>
<organism evidence="1 2">
    <name type="scientific">Paspalum notatum var. saurae</name>
    <dbReference type="NCBI Taxonomy" id="547442"/>
    <lineage>
        <taxon>Eukaryota</taxon>
        <taxon>Viridiplantae</taxon>
        <taxon>Streptophyta</taxon>
        <taxon>Embryophyta</taxon>
        <taxon>Tracheophyta</taxon>
        <taxon>Spermatophyta</taxon>
        <taxon>Magnoliopsida</taxon>
        <taxon>Liliopsida</taxon>
        <taxon>Poales</taxon>
        <taxon>Poaceae</taxon>
        <taxon>PACMAD clade</taxon>
        <taxon>Panicoideae</taxon>
        <taxon>Andropogonodae</taxon>
        <taxon>Paspaleae</taxon>
        <taxon>Paspalinae</taxon>
        <taxon>Paspalum</taxon>
    </lineage>
</organism>